<reference evidence="1 2" key="1">
    <citation type="submission" date="2018-10" db="EMBL/GenBank/DDBJ databases">
        <title>Genome assembly for a Yunnan-Guizhou Plateau 3E fish, Anabarilius grahami (Regan), and its evolutionary and genetic applications.</title>
        <authorList>
            <person name="Jiang W."/>
        </authorList>
    </citation>
    <scope>NUCLEOTIDE SEQUENCE [LARGE SCALE GENOMIC DNA]</scope>
    <source>
        <strain evidence="1">AG-KIZ</strain>
        <tissue evidence="1">Muscle</tissue>
    </source>
</reference>
<sequence>MTELSGRTELTCCDRDQNISQCLFYAESRNIGLQNSSDCCCKLTISREELLKGKAGEELRTTIIFYCRSEPRNKTSQVVTITIVEDELLYATVNHSAAGENSALAVKYESGTDYATVVIN</sequence>
<organism evidence="1 2">
    <name type="scientific">Anabarilius grahami</name>
    <name type="common">Kanglang fish</name>
    <name type="synonym">Barilius grahami</name>
    <dbReference type="NCBI Taxonomy" id="495550"/>
    <lineage>
        <taxon>Eukaryota</taxon>
        <taxon>Metazoa</taxon>
        <taxon>Chordata</taxon>
        <taxon>Craniata</taxon>
        <taxon>Vertebrata</taxon>
        <taxon>Euteleostomi</taxon>
        <taxon>Actinopterygii</taxon>
        <taxon>Neopterygii</taxon>
        <taxon>Teleostei</taxon>
        <taxon>Ostariophysi</taxon>
        <taxon>Cypriniformes</taxon>
        <taxon>Xenocyprididae</taxon>
        <taxon>Xenocypridinae</taxon>
        <taxon>Xenocypridinae incertae sedis</taxon>
        <taxon>Anabarilius</taxon>
    </lineage>
</organism>
<dbReference type="Proteomes" id="UP000281406">
    <property type="component" value="Unassembled WGS sequence"/>
</dbReference>
<dbReference type="OrthoDB" id="8925433at2759"/>
<accession>A0A3N0YP88</accession>
<dbReference type="AlphaFoldDB" id="A0A3N0YP88"/>
<protein>
    <submittedName>
        <fullName evidence="1">Uncharacterized protein</fullName>
    </submittedName>
</protein>
<keyword evidence="2" id="KW-1185">Reference proteome</keyword>
<evidence type="ECO:0000313" key="1">
    <source>
        <dbReference type="EMBL" id="ROL47548.1"/>
    </source>
</evidence>
<gene>
    <name evidence="1" type="ORF">DPX16_13263</name>
</gene>
<comment type="caution">
    <text evidence="1">The sequence shown here is derived from an EMBL/GenBank/DDBJ whole genome shotgun (WGS) entry which is preliminary data.</text>
</comment>
<name>A0A3N0YP88_ANAGA</name>
<dbReference type="EMBL" id="RJVU01035392">
    <property type="protein sequence ID" value="ROL47548.1"/>
    <property type="molecule type" value="Genomic_DNA"/>
</dbReference>
<evidence type="ECO:0000313" key="2">
    <source>
        <dbReference type="Proteomes" id="UP000281406"/>
    </source>
</evidence>
<proteinExistence type="predicted"/>